<feature type="transmembrane region" description="Helical" evidence="9">
    <location>
        <begin position="318"/>
        <end position="341"/>
    </location>
</feature>
<dbReference type="InterPro" id="IPR002549">
    <property type="entry name" value="AI-2E-like"/>
</dbReference>
<keyword evidence="4" id="KW-1003">Cell membrane</keyword>
<keyword evidence="3" id="KW-0813">Transport</keyword>
<proteinExistence type="inferred from homology"/>
<evidence type="ECO:0000313" key="10">
    <source>
        <dbReference type="EMBL" id="QLJ98186.1"/>
    </source>
</evidence>
<evidence type="ECO:0000256" key="7">
    <source>
        <dbReference type="ARBA" id="ARBA00023136"/>
    </source>
</evidence>
<evidence type="ECO:0000256" key="3">
    <source>
        <dbReference type="ARBA" id="ARBA00022448"/>
    </source>
</evidence>
<feature type="compositionally biased region" description="Basic and acidic residues" evidence="8">
    <location>
        <begin position="41"/>
        <end position="60"/>
    </location>
</feature>
<protein>
    <submittedName>
        <fullName evidence="10">AI-2E family transporter</fullName>
    </submittedName>
</protein>
<dbReference type="PANTHER" id="PTHR21716">
    <property type="entry name" value="TRANSMEMBRANE PROTEIN"/>
    <property type="match status" value="1"/>
</dbReference>
<dbReference type="GO" id="GO:0055085">
    <property type="term" value="P:transmembrane transport"/>
    <property type="evidence" value="ECO:0007669"/>
    <property type="project" value="TreeGrafter"/>
</dbReference>
<reference evidence="10" key="1">
    <citation type="submission" date="2020-08" db="EMBL/GenBank/DDBJ databases">
        <title>A bifunctional nitrone conjugated secondary metabolite targeting the ribosome.</title>
        <authorList>
            <person name="Limbrick E.M."/>
            <person name="Graf M."/>
            <person name="Derewacz D.K."/>
            <person name="Nguyen F."/>
            <person name="Spraggins J.M."/>
            <person name="Wieland M."/>
            <person name="Ynigez-Gutierrez A.E."/>
            <person name="Reisman B.J."/>
            <person name="Zinshteyn B."/>
            <person name="McCulloch K."/>
            <person name="Iverson T.M."/>
            <person name="Green R."/>
            <person name="Wilson D.N."/>
            <person name="Bachmann B.O."/>
        </authorList>
    </citation>
    <scope>NUCLEOTIDE SEQUENCE</scope>
    <source>
        <strain evidence="10">Africana</strain>
    </source>
</reference>
<feature type="transmembrane region" description="Helical" evidence="9">
    <location>
        <begin position="117"/>
        <end position="139"/>
    </location>
</feature>
<comment type="similarity">
    <text evidence="2">Belongs to the autoinducer-2 exporter (AI-2E) (TC 2.A.86) family.</text>
</comment>
<keyword evidence="5 9" id="KW-0812">Transmembrane</keyword>
<organism evidence="10">
    <name type="scientific">Micromonospora carbonacea</name>
    <dbReference type="NCBI Taxonomy" id="47853"/>
    <lineage>
        <taxon>Bacteria</taxon>
        <taxon>Bacillati</taxon>
        <taxon>Actinomycetota</taxon>
        <taxon>Actinomycetes</taxon>
        <taxon>Micromonosporales</taxon>
        <taxon>Micromonosporaceae</taxon>
        <taxon>Micromonospora</taxon>
    </lineage>
</organism>
<dbReference type="Pfam" id="PF01594">
    <property type="entry name" value="AI-2E_transport"/>
    <property type="match status" value="1"/>
</dbReference>
<accession>A0A7D6C5M5</accession>
<dbReference type="EMBL" id="CP058905">
    <property type="protein sequence ID" value="QLJ98186.1"/>
    <property type="molecule type" value="Genomic_DNA"/>
</dbReference>
<evidence type="ECO:0000256" key="1">
    <source>
        <dbReference type="ARBA" id="ARBA00004651"/>
    </source>
</evidence>
<feature type="transmembrane region" description="Helical" evidence="9">
    <location>
        <begin position="416"/>
        <end position="444"/>
    </location>
</feature>
<evidence type="ECO:0000256" key="2">
    <source>
        <dbReference type="ARBA" id="ARBA00009773"/>
    </source>
</evidence>
<keyword evidence="7 9" id="KW-0472">Membrane</keyword>
<dbReference type="AlphaFoldDB" id="A0A7D6C5M5"/>
<evidence type="ECO:0000256" key="4">
    <source>
        <dbReference type="ARBA" id="ARBA00022475"/>
    </source>
</evidence>
<feature type="transmembrane region" description="Helical" evidence="9">
    <location>
        <begin position="347"/>
        <end position="366"/>
    </location>
</feature>
<feature type="transmembrane region" description="Helical" evidence="9">
    <location>
        <begin position="177"/>
        <end position="199"/>
    </location>
</feature>
<sequence>MGRSDVSCPPCRLGGRVLLREVRLSRFERVRGRLRRAYESGRDAVRRARADPTGRADVRGRRAVPPGSVDVPEEAGVASPRSPGPVAPPSAVVVGAEPPAAMHSSTASRDDADVPHALRIAAAWSWRLIVIGVVFWALLKVVATISIVIIPLAVAMLLSALLAPAVGWLLRARFPRSLATAVVLVGGLAAVVGTLTLVVNEFIQGVPELSKKSSEGVRQIQDWLKTGPLHLSDSQLDRYIEEAPTWINNNTERFTSGAVSTAATLAEVLTGIVLVLFATFFFLRDGNRIWRFLVRLLPVAARWKVDDAGRASWETLGAYVRATVLVAFIDAVGIGTFLVIFDIPFAFPLAALVFLGAFIPIVGAALSGGVAVLVALVDSGPVTALIILGVVIGVQQVEGHVLQPLIMGRAVAIHPLAVIIGIAAGVVLAGITGALVSVPLIAVLNTAVRRLAARTVPDTPPDAVVVASQAP</sequence>
<evidence type="ECO:0000256" key="8">
    <source>
        <dbReference type="SAM" id="MobiDB-lite"/>
    </source>
</evidence>
<evidence type="ECO:0000256" key="9">
    <source>
        <dbReference type="SAM" id="Phobius"/>
    </source>
</evidence>
<gene>
    <name evidence="10" type="ORF">HZU44_26260</name>
</gene>
<evidence type="ECO:0000256" key="5">
    <source>
        <dbReference type="ARBA" id="ARBA00022692"/>
    </source>
</evidence>
<feature type="transmembrane region" description="Helical" evidence="9">
    <location>
        <begin position="262"/>
        <end position="283"/>
    </location>
</feature>
<name>A0A7D6C5M5_9ACTN</name>
<evidence type="ECO:0000256" key="6">
    <source>
        <dbReference type="ARBA" id="ARBA00022989"/>
    </source>
</evidence>
<comment type="subcellular location">
    <subcellularLocation>
        <location evidence="1">Cell membrane</location>
        <topology evidence="1">Multi-pass membrane protein</topology>
    </subcellularLocation>
</comment>
<keyword evidence="6 9" id="KW-1133">Transmembrane helix</keyword>
<feature type="transmembrane region" description="Helical" evidence="9">
    <location>
        <begin position="145"/>
        <end position="170"/>
    </location>
</feature>
<dbReference type="GO" id="GO:0005886">
    <property type="term" value="C:plasma membrane"/>
    <property type="evidence" value="ECO:0007669"/>
    <property type="project" value="UniProtKB-SubCell"/>
</dbReference>
<dbReference type="PANTHER" id="PTHR21716:SF53">
    <property type="entry name" value="PERMEASE PERM-RELATED"/>
    <property type="match status" value="1"/>
</dbReference>
<feature type="transmembrane region" description="Helical" evidence="9">
    <location>
        <begin position="373"/>
        <end position="396"/>
    </location>
</feature>
<feature type="region of interest" description="Disordered" evidence="8">
    <location>
        <begin position="41"/>
        <end position="88"/>
    </location>
</feature>